<dbReference type="GO" id="GO:0016757">
    <property type="term" value="F:glycosyltransferase activity"/>
    <property type="evidence" value="ECO:0007669"/>
    <property type="project" value="UniProtKB-KW"/>
</dbReference>
<keyword evidence="7" id="KW-1185">Reference proteome</keyword>
<keyword evidence="4" id="KW-1133">Transmembrane helix</keyword>
<feature type="domain" description="Glycosyltransferase 2-like" evidence="5">
    <location>
        <begin position="7"/>
        <end position="173"/>
    </location>
</feature>
<evidence type="ECO:0000256" key="2">
    <source>
        <dbReference type="ARBA" id="ARBA00022676"/>
    </source>
</evidence>
<dbReference type="RefSeq" id="WP_382400772.1">
    <property type="nucleotide sequence ID" value="NZ_JBHTNH010000025.1"/>
</dbReference>
<evidence type="ECO:0000313" key="7">
    <source>
        <dbReference type="Proteomes" id="UP001597178"/>
    </source>
</evidence>
<proteinExistence type="inferred from homology"/>
<gene>
    <name evidence="6" type="ORF">ACFQ4A_11755</name>
</gene>
<protein>
    <submittedName>
        <fullName evidence="6">Glycosyltransferase</fullName>
        <ecNumber evidence="6">2.4.-.-</ecNumber>
    </submittedName>
</protein>
<comment type="caution">
    <text evidence="6">The sequence shown here is derived from an EMBL/GenBank/DDBJ whole genome shotgun (WGS) entry which is preliminary data.</text>
</comment>
<keyword evidence="2 6" id="KW-0328">Glycosyltransferase</keyword>
<accession>A0ABW3ZWD6</accession>
<comment type="similarity">
    <text evidence="1">Belongs to the glycosyltransferase 2 family.</text>
</comment>
<dbReference type="InterPro" id="IPR029044">
    <property type="entry name" value="Nucleotide-diphossugar_trans"/>
</dbReference>
<dbReference type="SUPFAM" id="SSF53448">
    <property type="entry name" value="Nucleotide-diphospho-sugar transferases"/>
    <property type="match status" value="1"/>
</dbReference>
<dbReference type="EC" id="2.4.-.-" evidence="6"/>
<organism evidence="6 7">
    <name type="scientific">Lentibacillus salinarum</name>
    <dbReference type="NCBI Taxonomy" id="446820"/>
    <lineage>
        <taxon>Bacteria</taxon>
        <taxon>Bacillati</taxon>
        <taxon>Bacillota</taxon>
        <taxon>Bacilli</taxon>
        <taxon>Bacillales</taxon>
        <taxon>Bacillaceae</taxon>
        <taxon>Lentibacillus</taxon>
    </lineage>
</organism>
<evidence type="ECO:0000313" key="6">
    <source>
        <dbReference type="EMBL" id="MFD1362330.1"/>
    </source>
</evidence>
<evidence type="ECO:0000256" key="4">
    <source>
        <dbReference type="SAM" id="Phobius"/>
    </source>
</evidence>
<dbReference type="PANTHER" id="PTHR43685:SF5">
    <property type="entry name" value="GLYCOSYLTRANSFERASE EPSE-RELATED"/>
    <property type="match status" value="1"/>
</dbReference>
<dbReference type="InterPro" id="IPR001173">
    <property type="entry name" value="Glyco_trans_2-like"/>
</dbReference>
<evidence type="ECO:0000256" key="1">
    <source>
        <dbReference type="ARBA" id="ARBA00006739"/>
    </source>
</evidence>
<dbReference type="Gene3D" id="3.90.550.10">
    <property type="entry name" value="Spore Coat Polysaccharide Biosynthesis Protein SpsA, Chain A"/>
    <property type="match status" value="1"/>
</dbReference>
<dbReference type="InterPro" id="IPR050834">
    <property type="entry name" value="Glycosyltransf_2"/>
</dbReference>
<evidence type="ECO:0000256" key="3">
    <source>
        <dbReference type="ARBA" id="ARBA00022679"/>
    </source>
</evidence>
<reference evidence="7" key="1">
    <citation type="journal article" date="2019" name="Int. J. Syst. Evol. Microbiol.">
        <title>The Global Catalogue of Microorganisms (GCM) 10K type strain sequencing project: providing services to taxonomists for standard genome sequencing and annotation.</title>
        <authorList>
            <consortium name="The Broad Institute Genomics Platform"/>
            <consortium name="The Broad Institute Genome Sequencing Center for Infectious Disease"/>
            <person name="Wu L."/>
            <person name="Ma J."/>
        </authorList>
    </citation>
    <scope>NUCLEOTIDE SEQUENCE [LARGE SCALE GENOMIC DNA]</scope>
    <source>
        <strain evidence="7">CCUG 54822</strain>
    </source>
</reference>
<keyword evidence="3 6" id="KW-0808">Transferase</keyword>
<dbReference type="EMBL" id="JBHTNH010000025">
    <property type="protein sequence ID" value="MFD1362330.1"/>
    <property type="molecule type" value="Genomic_DNA"/>
</dbReference>
<keyword evidence="4" id="KW-0812">Transmembrane</keyword>
<keyword evidence="4" id="KW-0472">Membrane</keyword>
<name>A0ABW3ZWD6_9BACI</name>
<dbReference type="PANTHER" id="PTHR43685">
    <property type="entry name" value="GLYCOSYLTRANSFERASE"/>
    <property type="match status" value="1"/>
</dbReference>
<evidence type="ECO:0000259" key="5">
    <source>
        <dbReference type="Pfam" id="PF00535"/>
    </source>
</evidence>
<feature type="transmembrane region" description="Helical" evidence="4">
    <location>
        <begin position="240"/>
        <end position="264"/>
    </location>
</feature>
<dbReference type="Proteomes" id="UP001597178">
    <property type="component" value="Unassembled WGS sequence"/>
</dbReference>
<sequence>MTNKNYSVLMSVYQKETPEYFITSIESMINQTLPPNEIVIVKDGELTEELDEVINRYQTSYPNLFTVVPLQHNVGLGKALNYGLENCKNELVARMDTDDISVRDRCELQINKFVKNDNLSIVGSFIDEFYDDPENILSSRVVPITHQDILKFSRRRNPFNHPTVMYKKSAVLRCGGYGDYRRNQDFDLFVRMLNSGFIAENVDKALVLFRANQNNSERRKSWVKCKSNIKLMHTFWKKGYSSLIDLLIVSVSQLVVYISPLWFFNWLSNTFLRKTPNNQES</sequence>
<dbReference type="Pfam" id="PF00535">
    <property type="entry name" value="Glycos_transf_2"/>
    <property type="match status" value="1"/>
</dbReference>